<comment type="catalytic activity">
    <reaction evidence="1">
        <text>Hydrolysis of terminal non-reducing alpha-L-arabinofuranoside residues in alpha-L-arabinosides.</text>
        <dbReference type="EC" id="3.2.1.55"/>
    </reaction>
</comment>
<dbReference type="Gene3D" id="3.20.20.80">
    <property type="entry name" value="Glycosidases"/>
    <property type="match status" value="2"/>
</dbReference>
<keyword evidence="9" id="KW-1185">Reference proteome</keyword>
<dbReference type="EMBL" id="SJPV01000005">
    <property type="protein sequence ID" value="TWU37438.1"/>
    <property type="molecule type" value="Genomic_DNA"/>
</dbReference>
<dbReference type="Gene3D" id="2.60.120.560">
    <property type="entry name" value="Exo-inulinase, domain 1"/>
    <property type="match status" value="1"/>
</dbReference>
<dbReference type="Pfam" id="PF06964">
    <property type="entry name" value="Alpha-L-AF_C"/>
    <property type="match status" value="2"/>
</dbReference>
<evidence type="ECO:0000256" key="4">
    <source>
        <dbReference type="ARBA" id="ARBA00022729"/>
    </source>
</evidence>
<dbReference type="OrthoDB" id="9758333at2"/>
<dbReference type="PANTHER" id="PTHR31776">
    <property type="entry name" value="ALPHA-L-ARABINOFURANOSIDASE 1"/>
    <property type="match status" value="1"/>
</dbReference>
<keyword evidence="4 6" id="KW-0732">Signal</keyword>
<dbReference type="GO" id="GO:0046556">
    <property type="term" value="F:alpha-L-arabinofuranosidase activity"/>
    <property type="evidence" value="ECO:0007669"/>
    <property type="project" value="UniProtKB-EC"/>
</dbReference>
<comment type="similarity">
    <text evidence="2">Belongs to the glycosyl hydrolase 51 family.</text>
</comment>
<dbReference type="InterPro" id="IPR017853">
    <property type="entry name" value="GH"/>
</dbReference>
<accession>A0A5C6DKY7</accession>
<dbReference type="SUPFAM" id="SSF51445">
    <property type="entry name" value="(Trans)glycosidases"/>
    <property type="match status" value="2"/>
</dbReference>
<dbReference type="Pfam" id="PF02018">
    <property type="entry name" value="CBM_4_9"/>
    <property type="match status" value="1"/>
</dbReference>
<evidence type="ECO:0000256" key="6">
    <source>
        <dbReference type="SAM" id="SignalP"/>
    </source>
</evidence>
<keyword evidence="5 8" id="KW-0378">Hydrolase</keyword>
<dbReference type="SUPFAM" id="SSF51011">
    <property type="entry name" value="Glycosyl hydrolase domain"/>
    <property type="match status" value="2"/>
</dbReference>
<dbReference type="InterPro" id="IPR010720">
    <property type="entry name" value="Alpha-L-AF_C"/>
</dbReference>
<dbReference type="Proteomes" id="UP000319143">
    <property type="component" value="Unassembled WGS sequence"/>
</dbReference>
<dbReference type="SUPFAM" id="SSF49785">
    <property type="entry name" value="Galactose-binding domain-like"/>
    <property type="match status" value="1"/>
</dbReference>
<proteinExistence type="inferred from homology"/>
<evidence type="ECO:0000313" key="8">
    <source>
        <dbReference type="EMBL" id="TWU37438.1"/>
    </source>
</evidence>
<feature type="signal peptide" evidence="6">
    <location>
        <begin position="1"/>
        <end position="24"/>
    </location>
</feature>
<keyword evidence="8" id="KW-0326">Glycosidase</keyword>
<dbReference type="InterPro" id="IPR010496">
    <property type="entry name" value="AL/BT2_dom"/>
</dbReference>
<evidence type="ECO:0000256" key="2">
    <source>
        <dbReference type="ARBA" id="ARBA00007186"/>
    </source>
</evidence>
<evidence type="ECO:0000259" key="7">
    <source>
        <dbReference type="SMART" id="SM00813"/>
    </source>
</evidence>
<dbReference type="SUPFAM" id="SSF49899">
    <property type="entry name" value="Concanavalin A-like lectins/glucanases"/>
    <property type="match status" value="1"/>
</dbReference>
<reference evidence="8 9" key="1">
    <citation type="submission" date="2019-02" db="EMBL/GenBank/DDBJ databases">
        <title>Deep-cultivation of Planctomycetes and their phenomic and genomic characterization uncovers novel biology.</title>
        <authorList>
            <person name="Wiegand S."/>
            <person name="Jogler M."/>
            <person name="Boedeker C."/>
            <person name="Pinto D."/>
            <person name="Vollmers J."/>
            <person name="Rivas-Marin E."/>
            <person name="Kohn T."/>
            <person name="Peeters S.H."/>
            <person name="Heuer A."/>
            <person name="Rast P."/>
            <person name="Oberbeckmann S."/>
            <person name="Bunk B."/>
            <person name="Jeske O."/>
            <person name="Meyerdierks A."/>
            <person name="Storesund J.E."/>
            <person name="Kallscheuer N."/>
            <person name="Luecker S."/>
            <person name="Lage O.M."/>
            <person name="Pohl T."/>
            <person name="Merkel B.J."/>
            <person name="Hornburger P."/>
            <person name="Mueller R.-W."/>
            <person name="Bruemmer F."/>
            <person name="Labrenz M."/>
            <person name="Spormann A.M."/>
            <person name="Op Den Camp H."/>
            <person name="Overmann J."/>
            <person name="Amann R."/>
            <person name="Jetten M.S.M."/>
            <person name="Mascher T."/>
            <person name="Medema M.H."/>
            <person name="Devos D.P."/>
            <person name="Kaster A.-K."/>
            <person name="Ovreas L."/>
            <person name="Rohde M."/>
            <person name="Galperin M.Y."/>
            <person name="Jogler C."/>
        </authorList>
    </citation>
    <scope>NUCLEOTIDE SEQUENCE [LARGE SCALE GENOMIC DNA]</scope>
    <source>
        <strain evidence="8 9">Poly41</strain>
    </source>
</reference>
<evidence type="ECO:0000313" key="9">
    <source>
        <dbReference type="Proteomes" id="UP000319143"/>
    </source>
</evidence>
<dbReference type="InterPro" id="IPR003305">
    <property type="entry name" value="CenC_carb-bd"/>
</dbReference>
<gene>
    <name evidence="8" type="ORF">Poly41_35690</name>
</gene>
<name>A0A5C6DKY7_9BACT</name>
<dbReference type="Pfam" id="PF22848">
    <property type="entry name" value="ASD1_dom"/>
    <property type="match status" value="2"/>
</dbReference>
<dbReference type="Pfam" id="PF06439">
    <property type="entry name" value="3keto-disac_hyd"/>
    <property type="match status" value="1"/>
</dbReference>
<dbReference type="EC" id="3.2.1.55" evidence="3"/>
<protein>
    <recommendedName>
        <fullName evidence="3">non-reducing end alpha-L-arabinofuranosidase</fullName>
        <ecNumber evidence="3">3.2.1.55</ecNumber>
    </recommendedName>
</protein>
<dbReference type="RefSeq" id="WP_146527865.1">
    <property type="nucleotide sequence ID" value="NZ_SJPV01000005.1"/>
</dbReference>
<feature type="domain" description="Alpha-L-arabinofuranosidase C-terminal" evidence="7">
    <location>
        <begin position="1389"/>
        <end position="1563"/>
    </location>
</feature>
<dbReference type="InterPro" id="IPR013780">
    <property type="entry name" value="Glyco_hydro_b"/>
</dbReference>
<dbReference type="InterPro" id="IPR008979">
    <property type="entry name" value="Galactose-bd-like_sf"/>
</dbReference>
<sequence length="1576" mass="175591" precursor="true">MKIITRAILFSAHLLCCLSGLTIANEATVTVKMDEMLHQRPVSLIGGNTEDLNYQLYGGLYSQLLHGEAFEEEIGVDFLGLSDQEKLQVYVRRDDTNEPFLWLFNGRGYPVVGDITEQVDDSIQQTRRKQTTVNLGSLVFDKKPYLTAEQLPGDLGKQLLDRFTGPEQISRQWNKVQSESAQGSFTLVRNGQFTGEQAQRITFVNGSGEWGIDNAGLHRWGIKLEGGKPYEGTLRVKSDERQSLFVSLRDADGKVLGEREVALKAEPGKYQRVEFNLVPNAGTADGRFTLVLRKPGTITVDYAFLQAGSWGRLQELPVRLEMAEAMKSMTMATIRYNGSMVNRSPDGHLYKWKEMIGPPDERQPYHGWFNPYASHGFTFFEFMDLCEILGIDCMFGIRIDETEQDVRELIEYCLGSEDTPWGRKRIELGHPKPYRLQMIQIGNEEAANSNYAQRVKALAGAIWDKNSNMQVALSLNVRAWEPGGERAKCLLDIARFVHELGQEKQLVLDSHYHSVVSHADTGLANFVGIDMHDYLAEQIPGFHLRLWPMEENGSRCDWDRGLAHAHNLNTFNRLPLCVERTGTANIFQAWNKNLVWNQGRIHFTPDQIFYQPSYYVDRMFGVEWLPVVLNAKSSEPLLDVTAKTNSKGDVLTLYLANIGAEAVDATLDIEGFTPTGVEVTRIGSPDLEAANTPENPDLIVPVTLDWDPASGKMQIPGYSFTTVRYAGSATNGFDLEKLQKPDQTQLVKAIVKQSRDAAASQVAGVGQASAAWSFDGDVLRQSNASRPDLTHVFGDPAWKNIDYSLQARKIRGSEGFLILFGDNGMTGQLWLNLGGWKNVRHGIEDMRGGRKRAVGGREDGSIDVGRWYDIRVRTEGRRIQAWLDGRKLFDGTAPGAMAIAGRVGVGTWNTAAEFRNIQVKDLAGEILFEGLPKLGVTTKSKPEPSGPGTIVVHVDQPTVTLKEELYGVFYEDINYAADGGLYAELAENRSFEYEPLKDKQIRRELERGDFSSLFSWKTVQRGGGRCTVSVEDAEPLNDNNCHYAQVRIEQAGEGVGLANTGYDGIYVEKGKVYEFSVFAKRTTDVDKPLFISLRKSDGSVIAKAMVRRISKDWKKYEATLTSSETAEQATLEVVTTGGSGTLCLDMVSLFPRDTFMGRKNGLRKDLAQAVADLKPKLFRFPGGCVAHGQGLDNAYRWKDTVGPVETRKPNFNLWGYHQSYGLGYFEYFQFCEDIGAEPLPILAVGVSCGFRDPKQFAPIDQLQPWIDDAIDLVEFANGPIESKWGRLRAEMGHPEPFGLKYIGLGNEDHDTPEFRERFPYFVKALRAAHPEITIVGTSGLGTGVPLYDHMCEQRVELSDEHYYQAPKWFINNQHRFDDWDRSLVPVFVGEYASRGNAMLNAVSEAAYLTGIERNGDIVHMTAYAPLFARYGFTQWKTANLIWFDHKTVVKTPNYHVQQLFSLNKGDVYLKNEDQGLPEEIGIAASLDKSSGDILVKIANPLAATYSVSIRLVGAGLLGSSGTLTVLSGAAAAANSLETPDAVTPAVRTIKVGERFDYTIPPMSVQFLRIPTGEPVK</sequence>
<comment type="caution">
    <text evidence="8">The sequence shown here is derived from an EMBL/GenBank/DDBJ whole genome shotgun (WGS) entry which is preliminary data.</text>
</comment>
<dbReference type="Gene3D" id="2.60.120.260">
    <property type="entry name" value="Galactose-binding domain-like"/>
    <property type="match status" value="2"/>
</dbReference>
<evidence type="ECO:0000256" key="1">
    <source>
        <dbReference type="ARBA" id="ARBA00001462"/>
    </source>
</evidence>
<dbReference type="GO" id="GO:0046373">
    <property type="term" value="P:L-arabinose metabolic process"/>
    <property type="evidence" value="ECO:0007669"/>
    <property type="project" value="InterPro"/>
</dbReference>
<dbReference type="InterPro" id="IPR051563">
    <property type="entry name" value="Glycosyl_Hydrolase_51"/>
</dbReference>
<dbReference type="InterPro" id="IPR055235">
    <property type="entry name" value="ASD1_cat"/>
</dbReference>
<evidence type="ECO:0000256" key="3">
    <source>
        <dbReference type="ARBA" id="ARBA00012670"/>
    </source>
</evidence>
<dbReference type="SMART" id="SM00813">
    <property type="entry name" value="Alpha-L-AF_C"/>
    <property type="match status" value="2"/>
</dbReference>
<dbReference type="Gene3D" id="2.60.40.1180">
    <property type="entry name" value="Golgi alpha-mannosidase II"/>
    <property type="match status" value="1"/>
</dbReference>
<dbReference type="PANTHER" id="PTHR31776:SF26">
    <property type="entry name" value="SECRETED ARABINOSIDASE"/>
    <property type="match status" value="1"/>
</dbReference>
<feature type="chain" id="PRO_5022881290" description="non-reducing end alpha-L-arabinofuranosidase" evidence="6">
    <location>
        <begin position="25"/>
        <end position="1576"/>
    </location>
</feature>
<organism evidence="8 9">
    <name type="scientific">Novipirellula artificiosorum</name>
    <dbReference type="NCBI Taxonomy" id="2528016"/>
    <lineage>
        <taxon>Bacteria</taxon>
        <taxon>Pseudomonadati</taxon>
        <taxon>Planctomycetota</taxon>
        <taxon>Planctomycetia</taxon>
        <taxon>Pirellulales</taxon>
        <taxon>Pirellulaceae</taxon>
        <taxon>Novipirellula</taxon>
    </lineage>
</organism>
<evidence type="ECO:0000256" key="5">
    <source>
        <dbReference type="ARBA" id="ARBA00022801"/>
    </source>
</evidence>
<feature type="domain" description="Alpha-L-arabinofuranosidase C-terminal" evidence="7">
    <location>
        <begin position="550"/>
        <end position="719"/>
    </location>
</feature>
<dbReference type="InterPro" id="IPR013320">
    <property type="entry name" value="ConA-like_dom_sf"/>
</dbReference>